<proteinExistence type="inferred from homology"/>
<evidence type="ECO:0000256" key="7">
    <source>
        <dbReference type="ARBA" id="ARBA00022679"/>
    </source>
</evidence>
<dbReference type="PANTHER" id="PTHR20941">
    <property type="entry name" value="FOLATE SYNTHESIS PROTEINS"/>
    <property type="match status" value="1"/>
</dbReference>
<gene>
    <name evidence="14" type="ORF">C7440_2337</name>
</gene>
<dbReference type="InterPro" id="IPR006390">
    <property type="entry name" value="DHP_synth_dom"/>
</dbReference>
<keyword evidence="15" id="KW-1185">Reference proteome</keyword>
<evidence type="ECO:0000256" key="9">
    <source>
        <dbReference type="ARBA" id="ARBA00022842"/>
    </source>
</evidence>
<sequence length="279" mass="30117">MSAKLLCGRFELSLERPVVMGILNVTPDSFSDGSRHFETDAAIAHGLKLAAEGADIIDIGAESTRPGATPVGLQEEIDRLLPVLEGLRDCGAALSVDTFKPEVMRGVLDAGADMINDIYGFRQPGALEAVAASYCGLCVMHMQGEPRTMQQAPCYADVVAEVRSFMLERIEALRTLGVHPQRVVLDPGFGFGKTAEHNYELLRRLQDLFFDDYPWLVALSRKSMIGHVTGREPDQRLGGSIAGALAGIVRGAAMVRVHDVAQTVDAIKVWQTVQNGVSG</sequence>
<feature type="domain" description="Pterin-binding" evidence="13">
    <location>
        <begin position="17"/>
        <end position="268"/>
    </location>
</feature>
<comment type="cofactor">
    <cofactor evidence="2 12">
        <name>Mg(2+)</name>
        <dbReference type="ChEBI" id="CHEBI:18420"/>
    </cofactor>
</comment>
<evidence type="ECO:0000313" key="14">
    <source>
        <dbReference type="EMBL" id="PVY61609.1"/>
    </source>
</evidence>
<dbReference type="AlphaFoldDB" id="A0A2U1CKR4"/>
<dbReference type="SUPFAM" id="SSF51717">
    <property type="entry name" value="Dihydropteroate synthetase-like"/>
    <property type="match status" value="1"/>
</dbReference>
<evidence type="ECO:0000256" key="10">
    <source>
        <dbReference type="ARBA" id="ARBA00022909"/>
    </source>
</evidence>
<evidence type="ECO:0000256" key="8">
    <source>
        <dbReference type="ARBA" id="ARBA00022723"/>
    </source>
</evidence>
<protein>
    <recommendedName>
        <fullName evidence="6 12">Dihydropteroate synthase</fullName>
        <shortName evidence="12">DHPS</shortName>
        <ecNumber evidence="5 12">2.5.1.15</ecNumber>
    </recommendedName>
    <alternativeName>
        <fullName evidence="11 12">Dihydropteroate pyrophosphorylase</fullName>
    </alternativeName>
</protein>
<dbReference type="InterPro" id="IPR000489">
    <property type="entry name" value="Pterin-binding_dom"/>
</dbReference>
<dbReference type="InterPro" id="IPR045031">
    <property type="entry name" value="DHP_synth-like"/>
</dbReference>
<dbReference type="PROSITE" id="PS50972">
    <property type="entry name" value="PTERIN_BINDING"/>
    <property type="match status" value="1"/>
</dbReference>
<dbReference type="CDD" id="cd00739">
    <property type="entry name" value="DHPS"/>
    <property type="match status" value="1"/>
</dbReference>
<dbReference type="GO" id="GO:0046654">
    <property type="term" value="P:tetrahydrofolate biosynthetic process"/>
    <property type="evidence" value="ECO:0007669"/>
    <property type="project" value="UniProtKB-UniPathway"/>
</dbReference>
<keyword evidence="7 12" id="KW-0808">Transferase</keyword>
<dbReference type="GO" id="GO:0004156">
    <property type="term" value="F:dihydropteroate synthase activity"/>
    <property type="evidence" value="ECO:0007669"/>
    <property type="project" value="UniProtKB-EC"/>
</dbReference>
<evidence type="ECO:0000256" key="6">
    <source>
        <dbReference type="ARBA" id="ARBA00016919"/>
    </source>
</evidence>
<keyword evidence="8 12" id="KW-0479">Metal-binding</keyword>
<evidence type="ECO:0000256" key="1">
    <source>
        <dbReference type="ARBA" id="ARBA00000012"/>
    </source>
</evidence>
<dbReference type="STRING" id="1231391.GCA_000308195_02323"/>
<dbReference type="NCBIfam" id="TIGR01496">
    <property type="entry name" value="DHPS"/>
    <property type="match status" value="1"/>
</dbReference>
<dbReference type="PROSITE" id="PS00793">
    <property type="entry name" value="DHPS_2"/>
    <property type="match status" value="1"/>
</dbReference>
<comment type="function">
    <text evidence="12">Catalyzes the condensation of para-aminobenzoate (pABA) with 6-hydroxymethyl-7,8-dihydropterin diphosphate (DHPt-PP) to form 7,8-dihydropteroate (H2Pte), the immediate precursor of folate derivatives.</text>
</comment>
<keyword evidence="10 12" id="KW-0289">Folate biosynthesis</keyword>
<dbReference type="UniPathway" id="UPA00077">
    <property type="reaction ID" value="UER00156"/>
</dbReference>
<accession>A0A2U1CKR4</accession>
<dbReference type="Proteomes" id="UP000246145">
    <property type="component" value="Unassembled WGS sequence"/>
</dbReference>
<name>A0A2U1CKR4_9BURK</name>
<dbReference type="OrthoDB" id="9811744at2"/>
<dbReference type="GO" id="GO:0046872">
    <property type="term" value="F:metal ion binding"/>
    <property type="evidence" value="ECO:0007669"/>
    <property type="project" value="UniProtKB-KW"/>
</dbReference>
<evidence type="ECO:0000256" key="11">
    <source>
        <dbReference type="ARBA" id="ARBA00030193"/>
    </source>
</evidence>
<evidence type="ECO:0000256" key="2">
    <source>
        <dbReference type="ARBA" id="ARBA00001946"/>
    </source>
</evidence>
<evidence type="ECO:0000259" key="13">
    <source>
        <dbReference type="PROSITE" id="PS50972"/>
    </source>
</evidence>
<dbReference type="GO" id="GO:0046656">
    <property type="term" value="P:folic acid biosynthetic process"/>
    <property type="evidence" value="ECO:0007669"/>
    <property type="project" value="UniProtKB-KW"/>
</dbReference>
<dbReference type="PANTHER" id="PTHR20941:SF1">
    <property type="entry name" value="FOLIC ACID SYNTHESIS PROTEIN FOL1"/>
    <property type="match status" value="1"/>
</dbReference>
<dbReference type="EMBL" id="QEKO01000003">
    <property type="protein sequence ID" value="PVY61609.1"/>
    <property type="molecule type" value="Genomic_DNA"/>
</dbReference>
<evidence type="ECO:0000256" key="4">
    <source>
        <dbReference type="ARBA" id="ARBA00009503"/>
    </source>
</evidence>
<dbReference type="EC" id="2.5.1.15" evidence="5 12"/>
<comment type="catalytic activity">
    <reaction evidence="1">
        <text>(7,8-dihydropterin-6-yl)methyl diphosphate + 4-aminobenzoate = 7,8-dihydropteroate + diphosphate</text>
        <dbReference type="Rhea" id="RHEA:19949"/>
        <dbReference type="ChEBI" id="CHEBI:17836"/>
        <dbReference type="ChEBI" id="CHEBI:17839"/>
        <dbReference type="ChEBI" id="CHEBI:33019"/>
        <dbReference type="ChEBI" id="CHEBI:72950"/>
        <dbReference type="EC" id="2.5.1.15"/>
    </reaction>
</comment>
<dbReference type="Pfam" id="PF00809">
    <property type="entry name" value="Pterin_bind"/>
    <property type="match status" value="1"/>
</dbReference>
<reference evidence="14 15" key="1">
    <citation type="submission" date="2018-04" db="EMBL/GenBank/DDBJ databases">
        <title>Genomic Encyclopedia of Type Strains, Phase IV (KMG-IV): sequencing the most valuable type-strain genomes for metagenomic binning, comparative biology and taxonomic classification.</title>
        <authorList>
            <person name="Goeker M."/>
        </authorList>
    </citation>
    <scope>NUCLEOTIDE SEQUENCE [LARGE SCALE GENOMIC DNA]</scope>
    <source>
        <strain evidence="14 15">DSM 10065</strain>
    </source>
</reference>
<comment type="pathway">
    <text evidence="3 12">Cofactor biosynthesis; tetrahydrofolate biosynthesis; 7,8-dihydrofolate from 2-amino-4-hydroxy-6-hydroxymethyl-7,8-dihydropteridine diphosphate and 4-aminobenzoate: step 1/2.</text>
</comment>
<dbReference type="PROSITE" id="PS00792">
    <property type="entry name" value="DHPS_1"/>
    <property type="match status" value="1"/>
</dbReference>
<dbReference type="Gene3D" id="3.20.20.20">
    <property type="entry name" value="Dihydropteroate synthase-like"/>
    <property type="match status" value="1"/>
</dbReference>
<comment type="similarity">
    <text evidence="4 12">Belongs to the DHPS family.</text>
</comment>
<evidence type="ECO:0000256" key="3">
    <source>
        <dbReference type="ARBA" id="ARBA00004763"/>
    </source>
</evidence>
<comment type="caution">
    <text evidence="14">The sequence shown here is derived from an EMBL/GenBank/DDBJ whole genome shotgun (WGS) entry which is preliminary data.</text>
</comment>
<keyword evidence="9 12" id="KW-0460">Magnesium</keyword>
<dbReference type="RefSeq" id="WP_017524676.1">
    <property type="nucleotide sequence ID" value="NZ_JACCEX010000003.1"/>
</dbReference>
<organism evidence="14 15">
    <name type="scientific">Pusillimonas noertemannii</name>
    <dbReference type="NCBI Taxonomy" id="305977"/>
    <lineage>
        <taxon>Bacteria</taxon>
        <taxon>Pseudomonadati</taxon>
        <taxon>Pseudomonadota</taxon>
        <taxon>Betaproteobacteria</taxon>
        <taxon>Burkholderiales</taxon>
        <taxon>Alcaligenaceae</taxon>
        <taxon>Pusillimonas</taxon>
    </lineage>
</organism>
<dbReference type="InterPro" id="IPR011005">
    <property type="entry name" value="Dihydropteroate_synth-like_sf"/>
</dbReference>
<dbReference type="GO" id="GO:0005829">
    <property type="term" value="C:cytosol"/>
    <property type="evidence" value="ECO:0007669"/>
    <property type="project" value="TreeGrafter"/>
</dbReference>
<evidence type="ECO:0000256" key="12">
    <source>
        <dbReference type="RuleBase" id="RU361205"/>
    </source>
</evidence>
<evidence type="ECO:0000256" key="5">
    <source>
        <dbReference type="ARBA" id="ARBA00012458"/>
    </source>
</evidence>
<dbReference type="FunFam" id="3.20.20.20:FF:000006">
    <property type="entry name" value="Dihydropteroate synthase"/>
    <property type="match status" value="1"/>
</dbReference>
<evidence type="ECO:0000313" key="15">
    <source>
        <dbReference type="Proteomes" id="UP000246145"/>
    </source>
</evidence>